<evidence type="ECO:0000313" key="2">
    <source>
        <dbReference type="EMBL" id="KIP08391.1"/>
    </source>
</evidence>
<sequence>MARHVAHETDWAHSGGTTATRQRCGPTSVVLCANRTVWSYIKASTISVNFIPPLPTRIGSSPTSNPNLPPAYTSFAMSSSAEVEDQPPRSVSRVSSISDVSLSELDIDPNSRAATPWAHYLSSPELPGQKSNREDDQVQVDRAQDATADYAERESSQVYVVFWTVERRKGPDSEQPRNPRWFLAWEVGPESKDSSEWTKLCVLELRDLDGAYSYSGAVLRDEKLGKKYSVRLGELAFEDRVKLEEVARRTPVQGMNDQGWVKELLNTAVAEGIFFPDIVQDALKHAEDGSHPLRRDLVESRRSFHNSAEGSESWLRITYESYLEQ</sequence>
<evidence type="ECO:0000313" key="3">
    <source>
        <dbReference type="Proteomes" id="UP000053257"/>
    </source>
</evidence>
<keyword evidence="3" id="KW-1185">Reference proteome</keyword>
<proteinExistence type="predicted"/>
<dbReference type="AlphaFoldDB" id="A0A0C3S0H3"/>
<feature type="compositionally biased region" description="Basic and acidic residues" evidence="1">
    <location>
        <begin position="1"/>
        <end position="11"/>
    </location>
</feature>
<name>A0A0C3S0H3_PHLG1</name>
<gene>
    <name evidence="2" type="ORF">PHLGIDRAFT_380359</name>
</gene>
<feature type="region of interest" description="Disordered" evidence="1">
    <location>
        <begin position="59"/>
        <end position="95"/>
    </location>
</feature>
<reference evidence="2 3" key="1">
    <citation type="journal article" date="2014" name="PLoS Genet.">
        <title>Analysis of the Phlebiopsis gigantea genome, transcriptome and secretome provides insight into its pioneer colonization strategies of wood.</title>
        <authorList>
            <person name="Hori C."/>
            <person name="Ishida T."/>
            <person name="Igarashi K."/>
            <person name="Samejima M."/>
            <person name="Suzuki H."/>
            <person name="Master E."/>
            <person name="Ferreira P."/>
            <person name="Ruiz-Duenas F.J."/>
            <person name="Held B."/>
            <person name="Canessa P."/>
            <person name="Larrondo L.F."/>
            <person name="Schmoll M."/>
            <person name="Druzhinina I.S."/>
            <person name="Kubicek C.P."/>
            <person name="Gaskell J.A."/>
            <person name="Kersten P."/>
            <person name="St John F."/>
            <person name="Glasner J."/>
            <person name="Sabat G."/>
            <person name="Splinter BonDurant S."/>
            <person name="Syed K."/>
            <person name="Yadav J."/>
            <person name="Mgbeahuruike A.C."/>
            <person name="Kovalchuk A."/>
            <person name="Asiegbu F.O."/>
            <person name="Lackner G."/>
            <person name="Hoffmeister D."/>
            <person name="Rencoret J."/>
            <person name="Gutierrez A."/>
            <person name="Sun H."/>
            <person name="Lindquist E."/>
            <person name="Barry K."/>
            <person name="Riley R."/>
            <person name="Grigoriev I.V."/>
            <person name="Henrissat B."/>
            <person name="Kues U."/>
            <person name="Berka R.M."/>
            <person name="Martinez A.T."/>
            <person name="Covert S.F."/>
            <person name="Blanchette R.A."/>
            <person name="Cullen D."/>
        </authorList>
    </citation>
    <scope>NUCLEOTIDE SEQUENCE [LARGE SCALE GENOMIC DNA]</scope>
    <source>
        <strain evidence="2 3">11061_1 CR5-6</strain>
    </source>
</reference>
<dbReference type="EMBL" id="KN840480">
    <property type="protein sequence ID" value="KIP08391.1"/>
    <property type="molecule type" value="Genomic_DNA"/>
</dbReference>
<protein>
    <submittedName>
        <fullName evidence="2">Uncharacterized protein</fullName>
    </submittedName>
</protein>
<dbReference type="HOGENOM" id="CLU_855585_0_0_1"/>
<dbReference type="Proteomes" id="UP000053257">
    <property type="component" value="Unassembled WGS sequence"/>
</dbReference>
<feature type="region of interest" description="Disordered" evidence="1">
    <location>
        <begin position="119"/>
        <end position="151"/>
    </location>
</feature>
<accession>A0A0C3S0H3</accession>
<evidence type="ECO:0000256" key="1">
    <source>
        <dbReference type="SAM" id="MobiDB-lite"/>
    </source>
</evidence>
<organism evidence="2 3">
    <name type="scientific">Phlebiopsis gigantea (strain 11061_1 CR5-6)</name>
    <name type="common">White-rot fungus</name>
    <name type="synonym">Peniophora gigantea</name>
    <dbReference type="NCBI Taxonomy" id="745531"/>
    <lineage>
        <taxon>Eukaryota</taxon>
        <taxon>Fungi</taxon>
        <taxon>Dikarya</taxon>
        <taxon>Basidiomycota</taxon>
        <taxon>Agaricomycotina</taxon>
        <taxon>Agaricomycetes</taxon>
        <taxon>Polyporales</taxon>
        <taxon>Phanerochaetaceae</taxon>
        <taxon>Phlebiopsis</taxon>
    </lineage>
</organism>
<feature type="region of interest" description="Disordered" evidence="1">
    <location>
        <begin position="1"/>
        <end position="23"/>
    </location>
</feature>